<dbReference type="EMBL" id="JARPWY010000084">
    <property type="protein sequence ID" value="MDT2516499.1"/>
    <property type="molecule type" value="Genomic_DNA"/>
</dbReference>
<evidence type="ECO:0000313" key="2">
    <source>
        <dbReference type="EMBL" id="MDT2401404.1"/>
    </source>
</evidence>
<dbReference type="EMBL" id="JARPWH010000006">
    <property type="protein sequence ID" value="MDT2401404.1"/>
    <property type="molecule type" value="Genomic_DNA"/>
</dbReference>
<sequence length="106" mass="12054">MALLLTLLFDLLMIILFLFRMIKGDQIIFIVSIILQGLIFIDLLAVVLLGGSKKPKTVDVDITEMTRRQSRQSTSPKRGGFFSKFSCVVALLLLAYYIYSVIYLFI</sequence>
<evidence type="ECO:0000313" key="7">
    <source>
        <dbReference type="Proteomes" id="UP001264335"/>
    </source>
</evidence>
<accession>A0A2N8PVY0</accession>
<reference evidence="2 7" key="2">
    <citation type="submission" date="2023-03" db="EMBL/GenBank/DDBJ databases">
        <authorList>
            <person name="Shen W."/>
            <person name="Cai J."/>
        </authorList>
    </citation>
    <scope>NUCLEOTIDE SEQUENCE</scope>
    <source>
        <strain evidence="2">P33-2</strain>
        <strain evidence="3 7">Y2</strain>
    </source>
</reference>
<dbReference type="AlphaFoldDB" id="A0A2N8PVY0"/>
<evidence type="ECO:0008006" key="8">
    <source>
        <dbReference type="Google" id="ProtNLM"/>
    </source>
</evidence>
<evidence type="ECO:0000313" key="5">
    <source>
        <dbReference type="Proteomes" id="UP000316316"/>
    </source>
</evidence>
<organism evidence="2 6">
    <name type="scientific">Enterococcus avium</name>
    <name type="common">Streptococcus avium</name>
    <dbReference type="NCBI Taxonomy" id="33945"/>
    <lineage>
        <taxon>Bacteria</taxon>
        <taxon>Bacillati</taxon>
        <taxon>Bacillota</taxon>
        <taxon>Bacilli</taxon>
        <taxon>Lactobacillales</taxon>
        <taxon>Enterococcaceae</taxon>
        <taxon>Enterococcus</taxon>
    </lineage>
</organism>
<comment type="caution">
    <text evidence="2">The sequence shown here is derived from an EMBL/GenBank/DDBJ whole genome shotgun (WGS) entry which is preliminary data.</text>
</comment>
<protein>
    <recommendedName>
        <fullName evidence="8">DUF3899 domain-containing protein</fullName>
    </recommendedName>
</protein>
<feature type="transmembrane region" description="Helical" evidence="1">
    <location>
        <begin position="81"/>
        <end position="105"/>
    </location>
</feature>
<dbReference type="GeneID" id="69568216"/>
<dbReference type="Proteomes" id="UP001264335">
    <property type="component" value="Unassembled WGS sequence"/>
</dbReference>
<evidence type="ECO:0000313" key="3">
    <source>
        <dbReference type="EMBL" id="MDT2516499.1"/>
    </source>
</evidence>
<gene>
    <name evidence="4" type="ORF">AUF17_07095</name>
    <name evidence="2" type="ORF">P7D43_03405</name>
    <name evidence="3" type="ORF">P7D79_19950</name>
</gene>
<evidence type="ECO:0000313" key="4">
    <source>
        <dbReference type="EMBL" id="TRZ33860.1"/>
    </source>
</evidence>
<dbReference type="Proteomes" id="UP000316316">
    <property type="component" value="Unassembled WGS sequence"/>
</dbReference>
<name>A0A2N8PVY0_ENTAV</name>
<keyword evidence="1" id="KW-0472">Membrane</keyword>
<dbReference type="Proteomes" id="UP001260773">
    <property type="component" value="Unassembled WGS sequence"/>
</dbReference>
<proteinExistence type="predicted"/>
<evidence type="ECO:0000256" key="1">
    <source>
        <dbReference type="SAM" id="Phobius"/>
    </source>
</evidence>
<evidence type="ECO:0000313" key="6">
    <source>
        <dbReference type="Proteomes" id="UP001260773"/>
    </source>
</evidence>
<keyword evidence="1" id="KW-0812">Transmembrane</keyword>
<keyword evidence="1" id="KW-1133">Transmembrane helix</keyword>
<dbReference type="RefSeq" id="WP_016180121.1">
    <property type="nucleotide sequence ID" value="NZ_CAAKNX010000018.1"/>
</dbReference>
<feature type="transmembrane region" description="Helical" evidence="1">
    <location>
        <begin position="28"/>
        <end position="49"/>
    </location>
</feature>
<dbReference type="EMBL" id="PDXQ01000001">
    <property type="protein sequence ID" value="TRZ33860.1"/>
    <property type="molecule type" value="Genomic_DNA"/>
</dbReference>
<reference evidence="4 5" key="1">
    <citation type="submission" date="2017-10" db="EMBL/GenBank/DDBJ databases">
        <title>FDA dAtabase for Regulatory Grade micrObial Sequences (FDA-ARGOS): Supporting development and validation of Infectious Disease Dx tests.</title>
        <authorList>
            <person name="Campos J."/>
            <person name="Goldberg B."/>
            <person name="Tallon L.J."/>
            <person name="Sadzewicz L."/>
            <person name="Sengamalay N."/>
            <person name="Ott S."/>
            <person name="Godinez A."/>
            <person name="Nagaraj S."/>
            <person name="Vyas G."/>
            <person name="Aluvathingal J."/>
            <person name="Nadendla S."/>
            <person name="Geyer C."/>
            <person name="Nandy P."/>
            <person name="Hobson J."/>
            <person name="Sichtig H."/>
        </authorList>
    </citation>
    <scope>NUCLEOTIDE SEQUENCE [LARGE SCALE GENOMIC DNA]</scope>
    <source>
        <strain evidence="4 5">FDAARGOS_185</strain>
    </source>
</reference>
<feature type="transmembrane region" description="Helical" evidence="1">
    <location>
        <begin position="5"/>
        <end position="22"/>
    </location>
</feature>